<dbReference type="PROSITE" id="PS50005">
    <property type="entry name" value="TPR"/>
    <property type="match status" value="1"/>
</dbReference>
<dbReference type="PANTHER" id="PTHR47756">
    <property type="entry name" value="BLL6612 PROTEIN-RELATED"/>
    <property type="match status" value="1"/>
</dbReference>
<dbReference type="Pfam" id="PF08281">
    <property type="entry name" value="Sigma70_r4_2"/>
    <property type="match status" value="1"/>
</dbReference>
<dbReference type="InterPro" id="IPR013249">
    <property type="entry name" value="RNA_pol_sigma70_r4_t2"/>
</dbReference>
<protein>
    <submittedName>
        <fullName evidence="4">RNA polymerase sigma factor</fullName>
    </submittedName>
</protein>
<dbReference type="PANTHER" id="PTHR47756:SF1">
    <property type="entry name" value="BLL0085 PROTEIN"/>
    <property type="match status" value="1"/>
</dbReference>
<evidence type="ECO:0000313" key="5">
    <source>
        <dbReference type="Proteomes" id="UP000249725"/>
    </source>
</evidence>
<feature type="domain" description="DUF6596" evidence="3">
    <location>
        <begin position="169"/>
        <end position="269"/>
    </location>
</feature>
<evidence type="ECO:0000259" key="2">
    <source>
        <dbReference type="Pfam" id="PF08281"/>
    </source>
</evidence>
<dbReference type="InterPro" id="IPR046531">
    <property type="entry name" value="DUF6596"/>
</dbReference>
<evidence type="ECO:0000256" key="1">
    <source>
        <dbReference type="PROSITE-ProRule" id="PRU00339"/>
    </source>
</evidence>
<comment type="caution">
    <text evidence="4">The sequence shown here is derived from an EMBL/GenBank/DDBJ whole genome shotgun (WGS) entry which is preliminary data.</text>
</comment>
<dbReference type="InterPro" id="IPR013324">
    <property type="entry name" value="RNA_pol_sigma_r3/r4-like"/>
</dbReference>
<accession>A0A328AZD4</accession>
<dbReference type="EMBL" id="QFYR01000001">
    <property type="protein sequence ID" value="RAK58178.1"/>
    <property type="molecule type" value="Genomic_DNA"/>
</dbReference>
<keyword evidence="5" id="KW-1185">Reference proteome</keyword>
<evidence type="ECO:0000259" key="3">
    <source>
        <dbReference type="Pfam" id="PF20239"/>
    </source>
</evidence>
<dbReference type="Pfam" id="PF20239">
    <property type="entry name" value="DUF6596"/>
    <property type="match status" value="1"/>
</dbReference>
<dbReference type="GO" id="GO:0006352">
    <property type="term" value="P:DNA-templated transcription initiation"/>
    <property type="evidence" value="ECO:0007669"/>
    <property type="project" value="InterPro"/>
</dbReference>
<gene>
    <name evidence="4" type="ORF">DJ018_01870</name>
</gene>
<dbReference type="Gene3D" id="1.10.1740.10">
    <property type="match status" value="1"/>
</dbReference>
<dbReference type="InterPro" id="IPR013325">
    <property type="entry name" value="RNA_pol_sigma_r2"/>
</dbReference>
<dbReference type="Proteomes" id="UP000249725">
    <property type="component" value="Unassembled WGS sequence"/>
</dbReference>
<dbReference type="InterPro" id="IPR019734">
    <property type="entry name" value="TPR_rpt"/>
</dbReference>
<sequence length="409" mass="44921">MAAVRPRVVAALAARFRDLDLAEDAFSDAAAAALVAWRQQPPGDHAAWLWRAAVRRAIDARRKAAVRRRAQHDLRQPEATPEELLIAAREPIPDERLRLIFVCSHPALAPDTRAALTLKVVCGLSTERLARAFLVSEPTMLQRITRAKRKIQAAGVPFAIPEPADWPERLDAVLSTLEVAYAQAYEDAALTEEAAPFTAEVLRLSGVLAEVLPQEPEVLALAALVRFAEARRPARLDRYGVMVPLEDQDPALWRRDLMVEGAGLLERSAEMGRLGARQILAAIHAAHLSRAETGAAPWAEIARLYDALIAMRPDVVVQVNRAVSRGKAFGADEGLRALAQLADEPRVQTWRPYHAARASLLNQAGEHEAAIQAFEAALRLSPPQAERRFLEQRMAEATRSLRGGRATFG</sequence>
<dbReference type="GO" id="GO:0016987">
    <property type="term" value="F:sigma factor activity"/>
    <property type="evidence" value="ECO:0007669"/>
    <property type="project" value="InterPro"/>
</dbReference>
<evidence type="ECO:0000313" key="4">
    <source>
        <dbReference type="EMBL" id="RAK58178.1"/>
    </source>
</evidence>
<dbReference type="SUPFAM" id="SSF88946">
    <property type="entry name" value="Sigma2 domain of RNA polymerase sigma factors"/>
    <property type="match status" value="1"/>
</dbReference>
<proteinExistence type="predicted"/>
<name>A0A328AZD4_9CAUL</name>
<dbReference type="AlphaFoldDB" id="A0A328AZD4"/>
<reference evidence="5" key="1">
    <citation type="submission" date="2018-05" db="EMBL/GenBank/DDBJ databases">
        <authorList>
            <person name="Li X."/>
        </authorList>
    </citation>
    <scope>NUCLEOTIDE SEQUENCE [LARGE SCALE GENOMIC DNA]</scope>
    <source>
        <strain evidence="5">YIM 73061</strain>
    </source>
</reference>
<feature type="repeat" description="TPR" evidence="1">
    <location>
        <begin position="351"/>
        <end position="384"/>
    </location>
</feature>
<organism evidence="4 5">
    <name type="scientific">Phenylobacterium deserti</name>
    <dbReference type="NCBI Taxonomy" id="1914756"/>
    <lineage>
        <taxon>Bacteria</taxon>
        <taxon>Pseudomonadati</taxon>
        <taxon>Pseudomonadota</taxon>
        <taxon>Alphaproteobacteria</taxon>
        <taxon>Caulobacterales</taxon>
        <taxon>Caulobacteraceae</taxon>
        <taxon>Phenylobacterium</taxon>
    </lineage>
</organism>
<dbReference type="OrthoDB" id="9780299at2"/>
<dbReference type="GO" id="GO:0003677">
    <property type="term" value="F:DNA binding"/>
    <property type="evidence" value="ECO:0007669"/>
    <property type="project" value="InterPro"/>
</dbReference>
<feature type="domain" description="RNA polymerase sigma factor 70 region 4 type 2" evidence="2">
    <location>
        <begin position="105"/>
        <end position="151"/>
    </location>
</feature>
<keyword evidence="1" id="KW-0802">TPR repeat</keyword>
<dbReference type="SUPFAM" id="SSF88659">
    <property type="entry name" value="Sigma3 and sigma4 domains of RNA polymerase sigma factors"/>
    <property type="match status" value="1"/>
</dbReference>